<dbReference type="EMBL" id="JBHPON010000003">
    <property type="protein sequence ID" value="MFC6037655.1"/>
    <property type="molecule type" value="Genomic_DNA"/>
</dbReference>
<keyword evidence="3" id="KW-0732">Signal</keyword>
<dbReference type="PANTHER" id="PTHR11559">
    <property type="entry name" value="CARBOXYLESTERASE"/>
    <property type="match status" value="1"/>
</dbReference>
<reference evidence="5 6" key="1">
    <citation type="submission" date="2024-09" db="EMBL/GenBank/DDBJ databases">
        <authorList>
            <person name="Zhang Z.-H."/>
        </authorList>
    </citation>
    <scope>NUCLEOTIDE SEQUENCE [LARGE SCALE GENOMIC DNA]</scope>
    <source>
        <strain evidence="5 6">HHTR114</strain>
    </source>
</reference>
<comment type="similarity">
    <text evidence="1 3">Belongs to the type-B carboxylesterase/lipase family.</text>
</comment>
<protein>
    <recommendedName>
        <fullName evidence="3">Carboxylic ester hydrolase</fullName>
        <ecNumber evidence="3">3.1.1.-</ecNumber>
    </recommendedName>
</protein>
<gene>
    <name evidence="5" type="ORF">ACFMB1_19025</name>
</gene>
<evidence type="ECO:0000313" key="5">
    <source>
        <dbReference type="EMBL" id="MFC6037655.1"/>
    </source>
</evidence>
<dbReference type="InterPro" id="IPR019826">
    <property type="entry name" value="Carboxylesterase_B_AS"/>
</dbReference>
<evidence type="ECO:0000256" key="3">
    <source>
        <dbReference type="RuleBase" id="RU361235"/>
    </source>
</evidence>
<dbReference type="InterPro" id="IPR029058">
    <property type="entry name" value="AB_hydrolase_fold"/>
</dbReference>
<dbReference type="InterPro" id="IPR002018">
    <property type="entry name" value="CarbesteraseB"/>
</dbReference>
<dbReference type="EC" id="3.1.1.-" evidence="3"/>
<name>A0ABW1L005_9PROT</name>
<evidence type="ECO:0000256" key="2">
    <source>
        <dbReference type="ARBA" id="ARBA00022801"/>
    </source>
</evidence>
<feature type="signal peptide" evidence="3">
    <location>
        <begin position="1"/>
        <end position="23"/>
    </location>
</feature>
<proteinExistence type="inferred from homology"/>
<dbReference type="Gene3D" id="3.40.50.1820">
    <property type="entry name" value="alpha/beta hydrolase"/>
    <property type="match status" value="1"/>
</dbReference>
<dbReference type="SUPFAM" id="SSF53474">
    <property type="entry name" value="alpha/beta-Hydrolases"/>
    <property type="match status" value="1"/>
</dbReference>
<comment type="caution">
    <text evidence="5">The sequence shown here is derived from an EMBL/GenBank/DDBJ whole genome shotgun (WGS) entry which is preliminary data.</text>
</comment>
<dbReference type="PROSITE" id="PS00122">
    <property type="entry name" value="CARBOXYLESTERASE_B_1"/>
    <property type="match status" value="1"/>
</dbReference>
<dbReference type="Proteomes" id="UP001596116">
    <property type="component" value="Unassembled WGS sequence"/>
</dbReference>
<evidence type="ECO:0000256" key="1">
    <source>
        <dbReference type="ARBA" id="ARBA00005964"/>
    </source>
</evidence>
<evidence type="ECO:0000313" key="6">
    <source>
        <dbReference type="Proteomes" id="UP001596116"/>
    </source>
</evidence>
<feature type="chain" id="PRO_5044983703" description="Carboxylic ester hydrolase" evidence="3">
    <location>
        <begin position="24"/>
        <end position="550"/>
    </location>
</feature>
<dbReference type="InterPro" id="IPR050309">
    <property type="entry name" value="Type-B_Carboxylest/Lipase"/>
</dbReference>
<accession>A0ABW1L005</accession>
<dbReference type="RefSeq" id="WP_379880955.1">
    <property type="nucleotide sequence ID" value="NZ_JBHPON010000003.1"/>
</dbReference>
<evidence type="ECO:0000259" key="4">
    <source>
        <dbReference type="Pfam" id="PF00135"/>
    </source>
</evidence>
<organism evidence="5 6">
    <name type="scientific">Hyphococcus aureus</name>
    <dbReference type="NCBI Taxonomy" id="2666033"/>
    <lineage>
        <taxon>Bacteria</taxon>
        <taxon>Pseudomonadati</taxon>
        <taxon>Pseudomonadota</taxon>
        <taxon>Alphaproteobacteria</taxon>
        <taxon>Parvularculales</taxon>
        <taxon>Parvularculaceae</taxon>
        <taxon>Hyphococcus</taxon>
    </lineage>
</organism>
<dbReference type="PROSITE" id="PS51257">
    <property type="entry name" value="PROKAR_LIPOPROTEIN"/>
    <property type="match status" value="1"/>
</dbReference>
<feature type="domain" description="Carboxylesterase type B" evidence="4">
    <location>
        <begin position="32"/>
        <end position="500"/>
    </location>
</feature>
<keyword evidence="2 3" id="KW-0378">Hydrolase</keyword>
<dbReference type="Pfam" id="PF00135">
    <property type="entry name" value="COesterase"/>
    <property type="match status" value="1"/>
</dbReference>
<keyword evidence="6" id="KW-1185">Reference proteome</keyword>
<sequence length="550" mass="59348">MMSLLFRSVAVALLAMTLACAHASSEEKSDVLINAPAGDVRGVAQDKVLAFKGIPYAAAPVGDARWKPPSPAADWDGEFDGSEFGPACMQFRANVESIYAETLKAMSEDCLSLNVWKPKDAAGAPVFVWIHGGSLRSGASSQRMYDGAALAESGLVVVSINYRVGALGYLAHPALSAESPDNISGNYGVLDQIAALEWVQRNISAFGGDPDNVTIAGESAGALSVMYLMASPPARGLFHKAIAQSAYMISTPALKEARFGVPSAEAIGAYIADKIGADNIEALREMDAATLIRKTQQAGYVAWGTVDGVVIPDELVNVFDRGEQASVPMIAGFNSGEIRSLRFLLPKKPLTEKAYENLIREGYGDLAEAFLQQYPSENISESMLATTRDAMYGWTAERLVRKQLEIGEPGYLYIFNHGYKAANEAGLHAFHASEIPYVFGTIDNLTPSWPEIPDTATERRLSDAMLGYWSSFARDGAPSAKGEPSWRPYSDDEAYMYFEDAPEGSATDLLPGMYELHEEVMCRRRAANIGWTWNVGVASPPLPPQAPGCR</sequence>